<organism evidence="1 2">
    <name type="scientific">Acrocarpospora pleiomorpha</name>
    <dbReference type="NCBI Taxonomy" id="90975"/>
    <lineage>
        <taxon>Bacteria</taxon>
        <taxon>Bacillati</taxon>
        <taxon>Actinomycetota</taxon>
        <taxon>Actinomycetes</taxon>
        <taxon>Streptosporangiales</taxon>
        <taxon>Streptosporangiaceae</taxon>
        <taxon>Acrocarpospora</taxon>
    </lineage>
</organism>
<dbReference type="Proteomes" id="UP000377595">
    <property type="component" value="Unassembled WGS sequence"/>
</dbReference>
<evidence type="ECO:0000313" key="1">
    <source>
        <dbReference type="EMBL" id="GES19941.1"/>
    </source>
</evidence>
<sequence>MATPAPEGHGTLIYQQRIADTRFVLNQLALLRRGANSDAEHPQTPRATRDVRACRLQESAAVLVAQLPYVLRRS</sequence>
<dbReference type="EMBL" id="BLAF01000013">
    <property type="protein sequence ID" value="GES19941.1"/>
    <property type="molecule type" value="Genomic_DNA"/>
</dbReference>
<gene>
    <name evidence="1" type="ORF">Aple_028370</name>
</gene>
<name>A0A5M3XJV4_9ACTN</name>
<dbReference type="AlphaFoldDB" id="A0A5M3XJV4"/>
<comment type="caution">
    <text evidence="1">The sequence shown here is derived from an EMBL/GenBank/DDBJ whole genome shotgun (WGS) entry which is preliminary data.</text>
</comment>
<accession>A0A5M3XJV4</accession>
<evidence type="ECO:0000313" key="2">
    <source>
        <dbReference type="Proteomes" id="UP000377595"/>
    </source>
</evidence>
<dbReference type="RefSeq" id="WP_155344978.1">
    <property type="nucleotide sequence ID" value="NZ_BAAAHM010000023.1"/>
</dbReference>
<reference evidence="1 2" key="1">
    <citation type="submission" date="2019-10" db="EMBL/GenBank/DDBJ databases">
        <title>Whole genome shotgun sequence of Acrocarpospora pleiomorpha NBRC 16267.</title>
        <authorList>
            <person name="Ichikawa N."/>
            <person name="Kimura A."/>
            <person name="Kitahashi Y."/>
            <person name="Komaki H."/>
            <person name="Oguchi A."/>
        </authorList>
    </citation>
    <scope>NUCLEOTIDE SEQUENCE [LARGE SCALE GENOMIC DNA]</scope>
    <source>
        <strain evidence="1 2">NBRC 16267</strain>
    </source>
</reference>
<protein>
    <submittedName>
        <fullName evidence="1">Uncharacterized protein</fullName>
    </submittedName>
</protein>
<keyword evidence="2" id="KW-1185">Reference proteome</keyword>
<proteinExistence type="predicted"/>